<accession>A0A6A2XVV7</accession>
<dbReference type="InterPro" id="IPR007608">
    <property type="entry name" value="Senescence_reg_S40"/>
</dbReference>
<protein>
    <submittedName>
        <fullName evidence="3">Uncharacterized protein</fullName>
    </submittedName>
</protein>
<organism evidence="3 4">
    <name type="scientific">Hibiscus syriacus</name>
    <name type="common">Rose of Sharon</name>
    <dbReference type="NCBI Taxonomy" id="106335"/>
    <lineage>
        <taxon>Eukaryota</taxon>
        <taxon>Viridiplantae</taxon>
        <taxon>Streptophyta</taxon>
        <taxon>Embryophyta</taxon>
        <taxon>Tracheophyta</taxon>
        <taxon>Spermatophyta</taxon>
        <taxon>Magnoliopsida</taxon>
        <taxon>eudicotyledons</taxon>
        <taxon>Gunneridae</taxon>
        <taxon>Pentapetalae</taxon>
        <taxon>rosids</taxon>
        <taxon>malvids</taxon>
        <taxon>Malvales</taxon>
        <taxon>Malvaceae</taxon>
        <taxon>Malvoideae</taxon>
        <taxon>Hibiscus</taxon>
    </lineage>
</organism>
<keyword evidence="2" id="KW-0472">Membrane</keyword>
<comment type="caution">
    <text evidence="3">The sequence shown here is derived from an EMBL/GenBank/DDBJ whole genome shotgun (WGS) entry which is preliminary data.</text>
</comment>
<dbReference type="AlphaFoldDB" id="A0A6A2XVV7"/>
<keyword evidence="4" id="KW-1185">Reference proteome</keyword>
<evidence type="ECO:0000256" key="2">
    <source>
        <dbReference type="SAM" id="Phobius"/>
    </source>
</evidence>
<dbReference type="Pfam" id="PF04520">
    <property type="entry name" value="Senescence_reg"/>
    <property type="match status" value="1"/>
</dbReference>
<gene>
    <name evidence="3" type="ORF">F3Y22_tig00111398pilonHSYRG00374</name>
</gene>
<keyword evidence="2" id="KW-0812">Transmembrane</keyword>
<dbReference type="Proteomes" id="UP000436088">
    <property type="component" value="Unassembled WGS sequence"/>
</dbReference>
<dbReference type="PANTHER" id="PTHR46525:SF6">
    <property type="entry name" value="ARABIDOPSIS THALIANA GENOMIC DNA, CHROMOSOME 5, P1 CLONE:MOK16"/>
    <property type="match status" value="1"/>
</dbReference>
<comment type="similarity">
    <text evidence="1">Belongs to the senescence regulator S40 family.</text>
</comment>
<evidence type="ECO:0000256" key="1">
    <source>
        <dbReference type="ARBA" id="ARBA00034773"/>
    </source>
</evidence>
<sequence length="247" mass="28182">MEIQISYKNKHRRAQTAVASASLPVNIPHWSKTLQAEYIEHGKTDEDVIVGGGGEDNSDGDGRVPPHEYLARRRGASFLVHKGIGRALKGRDLRRGTPFLAWGWDGSFSNSLLELNVIILEHLDCQTDFSNHLFLLLIFLQQLSILAMSITLIVFSKSNFMDEDDPRCLSSLDRIARRVNGGVGSVETFNQANQLRPLLVVHFCTLQKGICIFFDQFQHRLCLILRFWHWNKKTIHHLSKMEMNMSK</sequence>
<reference evidence="3" key="1">
    <citation type="submission" date="2019-09" db="EMBL/GenBank/DDBJ databases">
        <title>Draft genome information of white flower Hibiscus syriacus.</title>
        <authorList>
            <person name="Kim Y.-M."/>
        </authorList>
    </citation>
    <scope>NUCLEOTIDE SEQUENCE [LARGE SCALE GENOMIC DNA]</scope>
    <source>
        <strain evidence="3">YM2019G1</strain>
    </source>
</reference>
<evidence type="ECO:0000313" key="3">
    <source>
        <dbReference type="EMBL" id="KAE8679708.1"/>
    </source>
</evidence>
<dbReference type="PANTHER" id="PTHR46525">
    <property type="entry name" value="EMB|CAB72159.1"/>
    <property type="match status" value="1"/>
</dbReference>
<evidence type="ECO:0000313" key="4">
    <source>
        <dbReference type="Proteomes" id="UP000436088"/>
    </source>
</evidence>
<name>A0A6A2XVV7_HIBSY</name>
<keyword evidence="2" id="KW-1133">Transmembrane helix</keyword>
<proteinExistence type="inferred from homology"/>
<dbReference type="GO" id="GO:0010150">
    <property type="term" value="P:leaf senescence"/>
    <property type="evidence" value="ECO:0007669"/>
    <property type="project" value="UniProtKB-ARBA"/>
</dbReference>
<feature type="transmembrane region" description="Helical" evidence="2">
    <location>
        <begin position="133"/>
        <end position="155"/>
    </location>
</feature>
<dbReference type="EMBL" id="VEPZ02001330">
    <property type="protein sequence ID" value="KAE8679708.1"/>
    <property type="molecule type" value="Genomic_DNA"/>
</dbReference>